<keyword evidence="1" id="KW-0812">Transmembrane</keyword>
<dbReference type="EMBL" id="JACHLL010000007">
    <property type="protein sequence ID" value="MBB6343276.1"/>
    <property type="molecule type" value="Genomic_DNA"/>
</dbReference>
<feature type="transmembrane region" description="Helical" evidence="1">
    <location>
        <begin position="104"/>
        <end position="121"/>
    </location>
</feature>
<evidence type="ECO:0000256" key="1">
    <source>
        <dbReference type="SAM" id="Phobius"/>
    </source>
</evidence>
<dbReference type="Pfam" id="PF09925">
    <property type="entry name" value="DUF2157"/>
    <property type="match status" value="1"/>
</dbReference>
<reference evidence="3 4" key="1">
    <citation type="submission" date="2020-08" db="EMBL/GenBank/DDBJ databases">
        <title>Functional genomics of gut bacteria from endangered species of beetles.</title>
        <authorList>
            <person name="Carlos-Shanley C."/>
        </authorList>
    </citation>
    <scope>NUCLEOTIDE SEQUENCE [LARGE SCALE GENOMIC DNA]</scope>
    <source>
        <strain evidence="3 4">S00202</strain>
    </source>
</reference>
<proteinExistence type="predicted"/>
<dbReference type="InterPro" id="IPR018677">
    <property type="entry name" value="DUF2157"/>
</dbReference>
<comment type="caution">
    <text evidence="3">The sequence shown here is derived from an EMBL/GenBank/DDBJ whole genome shotgun (WGS) entry which is preliminary data.</text>
</comment>
<feature type="transmembrane region" description="Helical" evidence="1">
    <location>
        <begin position="326"/>
        <end position="343"/>
    </location>
</feature>
<evidence type="ECO:0000259" key="2">
    <source>
        <dbReference type="Pfam" id="PF09925"/>
    </source>
</evidence>
<feature type="transmembrane region" description="Helical" evidence="1">
    <location>
        <begin position="274"/>
        <end position="292"/>
    </location>
</feature>
<feature type="transmembrane region" description="Helical" evidence="1">
    <location>
        <begin position="162"/>
        <end position="187"/>
    </location>
</feature>
<dbReference type="RefSeq" id="WP_184685379.1">
    <property type="nucleotide sequence ID" value="NZ_JACHLL010000007.1"/>
</dbReference>
<sequence>MTIDNRAQAQQRSDRIAQFRAELDCLQREGVLQLAADQQAQVQGYHQHLLGELASRFDIDHSRQAHQLSLGMRIASLLGALALAASLFFLFYRFWGLFGSTSQVAILIAAPLVGLLLTAALQRLDDSGYFSKLAALLTFTAFVLNLVMLGQIFNITPTDQALLAWAALALLLAYACELRLLLGLGLLSATAFCASRLHSWDGLDWLACIERPENFLLPALLMLASAELAVQRRFAGFAAMYRMLGLVCLLLPMLILGYWGEGSYLRLDPDLIEGIYQLLGFAVPALAIYIGIRRQQAELINGGTLLFVIALFCKVFDWWWDYLPKYLFFFLLGLLAILVLLVMRRLRRSLAVEVQP</sequence>
<keyword evidence="1" id="KW-1133">Transmembrane helix</keyword>
<keyword evidence="4" id="KW-1185">Reference proteome</keyword>
<feature type="transmembrane region" description="Helical" evidence="1">
    <location>
        <begin position="133"/>
        <end position="156"/>
    </location>
</feature>
<dbReference type="Proteomes" id="UP000557193">
    <property type="component" value="Unassembled WGS sequence"/>
</dbReference>
<gene>
    <name evidence="3" type="ORF">HNP49_003474</name>
</gene>
<feature type="domain" description="DUF2157" evidence="2">
    <location>
        <begin position="53"/>
        <end position="181"/>
    </location>
</feature>
<feature type="transmembrane region" description="Helical" evidence="1">
    <location>
        <begin position="239"/>
        <end position="259"/>
    </location>
</feature>
<accession>A0A7X0BW52</accession>
<feature type="transmembrane region" description="Helical" evidence="1">
    <location>
        <begin position="70"/>
        <end position="92"/>
    </location>
</feature>
<protein>
    <submittedName>
        <fullName evidence="3">Putative membrane protein</fullName>
    </submittedName>
</protein>
<dbReference type="AlphaFoldDB" id="A0A7X0BW52"/>
<name>A0A7X0BW52_9PSED</name>
<evidence type="ECO:0000313" key="3">
    <source>
        <dbReference type="EMBL" id="MBB6343276.1"/>
    </source>
</evidence>
<organism evidence="3 4">
    <name type="scientific">Pseudomonas fluvialis</name>
    <dbReference type="NCBI Taxonomy" id="1793966"/>
    <lineage>
        <taxon>Bacteria</taxon>
        <taxon>Pseudomonadati</taxon>
        <taxon>Pseudomonadota</taxon>
        <taxon>Gammaproteobacteria</taxon>
        <taxon>Pseudomonadales</taxon>
        <taxon>Pseudomonadaceae</taxon>
        <taxon>Pseudomonas</taxon>
    </lineage>
</organism>
<keyword evidence="1" id="KW-0472">Membrane</keyword>
<evidence type="ECO:0000313" key="4">
    <source>
        <dbReference type="Proteomes" id="UP000557193"/>
    </source>
</evidence>
<feature type="transmembrane region" description="Helical" evidence="1">
    <location>
        <begin position="299"/>
        <end position="320"/>
    </location>
</feature>